<evidence type="ECO:0000313" key="3">
    <source>
        <dbReference type="Proteomes" id="UP000823941"/>
    </source>
</evidence>
<name>A0ABQ7Q534_PLUXY</name>
<organism evidence="2 3">
    <name type="scientific">Plutella xylostella</name>
    <name type="common">Diamondback moth</name>
    <name type="synonym">Plutella maculipennis</name>
    <dbReference type="NCBI Taxonomy" id="51655"/>
    <lineage>
        <taxon>Eukaryota</taxon>
        <taxon>Metazoa</taxon>
        <taxon>Ecdysozoa</taxon>
        <taxon>Arthropoda</taxon>
        <taxon>Hexapoda</taxon>
        <taxon>Insecta</taxon>
        <taxon>Pterygota</taxon>
        <taxon>Neoptera</taxon>
        <taxon>Endopterygota</taxon>
        <taxon>Lepidoptera</taxon>
        <taxon>Glossata</taxon>
        <taxon>Ditrysia</taxon>
        <taxon>Yponomeutoidea</taxon>
        <taxon>Plutellidae</taxon>
        <taxon>Plutella</taxon>
    </lineage>
</organism>
<gene>
    <name evidence="2" type="ORF">JYU34_015950</name>
</gene>
<dbReference type="EMBL" id="JAHIBW010000021">
    <property type="protein sequence ID" value="KAG7300351.1"/>
    <property type="molecule type" value="Genomic_DNA"/>
</dbReference>
<evidence type="ECO:0000256" key="1">
    <source>
        <dbReference type="SAM" id="MobiDB-lite"/>
    </source>
</evidence>
<reference evidence="2 3" key="1">
    <citation type="submission" date="2021-06" db="EMBL/GenBank/DDBJ databases">
        <title>A haploid diamondback moth (Plutella xylostella L.) genome assembly resolves 31 chromosomes and identifies a diamide resistance mutation.</title>
        <authorList>
            <person name="Ward C.M."/>
            <person name="Perry K.D."/>
            <person name="Baker G."/>
            <person name="Powis K."/>
            <person name="Heckel D.G."/>
            <person name="Baxter S.W."/>
        </authorList>
    </citation>
    <scope>NUCLEOTIDE SEQUENCE [LARGE SCALE GENOMIC DNA]</scope>
    <source>
        <strain evidence="2 3">LV</strain>
        <tissue evidence="2">Single pupa</tissue>
    </source>
</reference>
<accession>A0ABQ7Q534</accession>
<keyword evidence="3" id="KW-1185">Reference proteome</keyword>
<protein>
    <submittedName>
        <fullName evidence="2">Uncharacterized protein</fullName>
    </submittedName>
</protein>
<comment type="caution">
    <text evidence="2">The sequence shown here is derived from an EMBL/GenBank/DDBJ whole genome shotgun (WGS) entry which is preliminary data.</text>
</comment>
<evidence type="ECO:0000313" key="2">
    <source>
        <dbReference type="EMBL" id="KAG7300351.1"/>
    </source>
</evidence>
<feature type="compositionally biased region" description="Basic and acidic residues" evidence="1">
    <location>
        <begin position="1"/>
        <end position="11"/>
    </location>
</feature>
<sequence>MEAGVLKETRIRHGPASASTRCSGRHMELLAGVTSAREPPPTPGQVEVLQPV</sequence>
<proteinExistence type="predicted"/>
<feature type="region of interest" description="Disordered" evidence="1">
    <location>
        <begin position="1"/>
        <end position="22"/>
    </location>
</feature>
<dbReference type="Proteomes" id="UP000823941">
    <property type="component" value="Chromosome 21"/>
</dbReference>